<keyword evidence="3" id="KW-1185">Reference proteome</keyword>
<reference evidence="2 3" key="1">
    <citation type="journal article" date="2012" name="PLoS Pathog.">
        <title>Diverse lifestyles and strategies of plant pathogenesis encoded in the genomes of eighteen Dothideomycetes fungi.</title>
        <authorList>
            <person name="Ohm R.A."/>
            <person name="Feau N."/>
            <person name="Henrissat B."/>
            <person name="Schoch C.L."/>
            <person name="Horwitz B.A."/>
            <person name="Barry K.W."/>
            <person name="Condon B.J."/>
            <person name="Copeland A.C."/>
            <person name="Dhillon B."/>
            <person name="Glaser F."/>
            <person name="Hesse C.N."/>
            <person name="Kosti I."/>
            <person name="LaButti K."/>
            <person name="Lindquist E.A."/>
            <person name="Lucas S."/>
            <person name="Salamov A.A."/>
            <person name="Bradshaw R.E."/>
            <person name="Ciuffetti L."/>
            <person name="Hamelin R.C."/>
            <person name="Kema G.H.J."/>
            <person name="Lawrence C."/>
            <person name="Scott J.A."/>
            <person name="Spatafora J.W."/>
            <person name="Turgeon B.G."/>
            <person name="de Wit P.J.G.M."/>
            <person name="Zhong S."/>
            <person name="Goodwin S.B."/>
            <person name="Grigoriev I.V."/>
        </authorList>
    </citation>
    <scope>NUCLEOTIDE SEQUENCE [LARGE SCALE GENOMIC DNA]</scope>
    <source>
        <strain evidence="2 3">UAMH 10762</strain>
    </source>
</reference>
<dbReference type="GeneID" id="19108634"/>
<evidence type="ECO:0000313" key="3">
    <source>
        <dbReference type="Proteomes" id="UP000011761"/>
    </source>
</evidence>
<dbReference type="AlphaFoldDB" id="M2MPY3"/>
<sequence length="240" mass="26671">MDMIPTTSIPQGSGGDDENASSGYWQEGKFFEIPGIPLWILPASKEQASPAGQVYRSSVHLIRHNWTATISEAMPVDFHASTPYSLAMLLHLGELSNHAPGRMREIHAMLSIQWSRRVLAYGITRPLGYHDARMYTTTAVLPFASHDLDKLRTCEHHIREDLLGIILGDVVHTLRILTIDPWRDARLQQCTEATGISGNEEDGDGMEGLMRHLAGFKLQPGPPRPNISFDLAVRLKADIS</sequence>
<name>M2MPY3_BAUPA</name>
<feature type="region of interest" description="Disordered" evidence="1">
    <location>
        <begin position="1"/>
        <end position="21"/>
    </location>
</feature>
<dbReference type="HOGENOM" id="CLU_1156187_0_0_1"/>
<dbReference type="EMBL" id="KB445552">
    <property type="protein sequence ID" value="EMC98831.1"/>
    <property type="molecule type" value="Genomic_DNA"/>
</dbReference>
<dbReference type="RefSeq" id="XP_007673966.1">
    <property type="nucleotide sequence ID" value="XM_007675776.1"/>
</dbReference>
<proteinExistence type="predicted"/>
<evidence type="ECO:0000313" key="2">
    <source>
        <dbReference type="EMBL" id="EMC98831.1"/>
    </source>
</evidence>
<gene>
    <name evidence="2" type="ORF">BAUCODRAFT_145850</name>
</gene>
<dbReference type="OrthoDB" id="3895329at2759"/>
<accession>M2MPY3</accession>
<feature type="compositionally biased region" description="Polar residues" evidence="1">
    <location>
        <begin position="1"/>
        <end position="11"/>
    </location>
</feature>
<organism evidence="2 3">
    <name type="scientific">Baudoinia panamericana (strain UAMH 10762)</name>
    <name type="common">Angels' share fungus</name>
    <name type="synonym">Baudoinia compniacensis (strain UAMH 10762)</name>
    <dbReference type="NCBI Taxonomy" id="717646"/>
    <lineage>
        <taxon>Eukaryota</taxon>
        <taxon>Fungi</taxon>
        <taxon>Dikarya</taxon>
        <taxon>Ascomycota</taxon>
        <taxon>Pezizomycotina</taxon>
        <taxon>Dothideomycetes</taxon>
        <taxon>Dothideomycetidae</taxon>
        <taxon>Mycosphaerellales</taxon>
        <taxon>Teratosphaeriaceae</taxon>
        <taxon>Baudoinia</taxon>
    </lineage>
</organism>
<dbReference type="KEGG" id="bcom:BAUCODRAFT_145850"/>
<evidence type="ECO:0000256" key="1">
    <source>
        <dbReference type="SAM" id="MobiDB-lite"/>
    </source>
</evidence>
<dbReference type="Proteomes" id="UP000011761">
    <property type="component" value="Unassembled WGS sequence"/>
</dbReference>
<protein>
    <submittedName>
        <fullName evidence="2">Uncharacterized protein</fullName>
    </submittedName>
</protein>